<keyword evidence="5" id="KW-0677">Repeat</keyword>
<evidence type="ECO:0000256" key="2">
    <source>
        <dbReference type="ARBA" id="ARBA00004123"/>
    </source>
</evidence>
<keyword evidence="16" id="KW-1185">Reference proteome</keyword>
<keyword evidence="8" id="KW-0805">Transcription regulation</keyword>
<dbReference type="FunFam" id="3.30.160.60:FF:001370">
    <property type="entry name" value="Zinc finger protein"/>
    <property type="match status" value="1"/>
</dbReference>
<evidence type="ECO:0000256" key="1">
    <source>
        <dbReference type="ARBA" id="ARBA00003767"/>
    </source>
</evidence>
<feature type="compositionally biased region" description="Basic and acidic residues" evidence="13">
    <location>
        <begin position="36"/>
        <end position="46"/>
    </location>
</feature>
<organism evidence="15 16">
    <name type="scientific">Knipowitschia caucasica</name>
    <name type="common">Caucasian dwarf goby</name>
    <name type="synonym">Pomatoschistus caucasicus</name>
    <dbReference type="NCBI Taxonomy" id="637954"/>
    <lineage>
        <taxon>Eukaryota</taxon>
        <taxon>Metazoa</taxon>
        <taxon>Chordata</taxon>
        <taxon>Craniata</taxon>
        <taxon>Vertebrata</taxon>
        <taxon>Euteleostomi</taxon>
        <taxon>Actinopterygii</taxon>
        <taxon>Neopterygii</taxon>
        <taxon>Teleostei</taxon>
        <taxon>Neoteleostei</taxon>
        <taxon>Acanthomorphata</taxon>
        <taxon>Gobiaria</taxon>
        <taxon>Gobiiformes</taxon>
        <taxon>Gobioidei</taxon>
        <taxon>Gobiidae</taxon>
        <taxon>Gobiinae</taxon>
        <taxon>Knipowitschia</taxon>
    </lineage>
</organism>
<evidence type="ECO:0000256" key="13">
    <source>
        <dbReference type="SAM" id="MobiDB-lite"/>
    </source>
</evidence>
<dbReference type="PROSITE" id="PS00028">
    <property type="entry name" value="ZINC_FINGER_C2H2_1"/>
    <property type="match status" value="6"/>
</dbReference>
<dbReference type="InterPro" id="IPR013087">
    <property type="entry name" value="Znf_C2H2_type"/>
</dbReference>
<accession>A0AAV2KD02</accession>
<evidence type="ECO:0000256" key="11">
    <source>
        <dbReference type="ARBA" id="ARBA00023242"/>
    </source>
</evidence>
<feature type="domain" description="C2H2-type" evidence="14">
    <location>
        <begin position="409"/>
        <end position="436"/>
    </location>
</feature>
<feature type="region of interest" description="Disordered" evidence="13">
    <location>
        <begin position="26"/>
        <end position="48"/>
    </location>
</feature>
<evidence type="ECO:0000256" key="8">
    <source>
        <dbReference type="ARBA" id="ARBA00023015"/>
    </source>
</evidence>
<dbReference type="GO" id="GO:1990837">
    <property type="term" value="F:sequence-specific double-stranded DNA binding"/>
    <property type="evidence" value="ECO:0007669"/>
    <property type="project" value="UniProtKB-ARBA"/>
</dbReference>
<feature type="domain" description="C2H2-type" evidence="14">
    <location>
        <begin position="437"/>
        <end position="464"/>
    </location>
</feature>
<keyword evidence="7" id="KW-0862">Zinc</keyword>
<keyword evidence="4" id="KW-0479">Metal-binding</keyword>
<evidence type="ECO:0000256" key="10">
    <source>
        <dbReference type="ARBA" id="ARBA00023163"/>
    </source>
</evidence>
<evidence type="ECO:0000256" key="12">
    <source>
        <dbReference type="PROSITE-ProRule" id="PRU00042"/>
    </source>
</evidence>
<protein>
    <recommendedName>
        <fullName evidence="14">C2H2-type domain-containing protein</fullName>
    </recommendedName>
</protein>
<feature type="domain" description="C2H2-type" evidence="14">
    <location>
        <begin position="381"/>
        <end position="408"/>
    </location>
</feature>
<feature type="domain" description="C2H2-type" evidence="14">
    <location>
        <begin position="325"/>
        <end position="352"/>
    </location>
</feature>
<dbReference type="EMBL" id="OZ035840">
    <property type="protein sequence ID" value="CAL1587825.1"/>
    <property type="molecule type" value="Genomic_DNA"/>
</dbReference>
<dbReference type="GO" id="GO:0008270">
    <property type="term" value="F:zinc ion binding"/>
    <property type="evidence" value="ECO:0007669"/>
    <property type="project" value="UniProtKB-KW"/>
</dbReference>
<sequence>MSAFTPGTSPVRNACDFRLSREHSGKTHGSIIITGRPERDQRDLRESRKRQGLGLRALVAARLAAAADDIFALFERTVAEYEEQLGRLQEQSTAERVALNPGEGRAGAGSGQEKDFPVLLGDTEVKEEPEEHKVCMKTEDLRTPCRDTHLLYTRPDLHTHYTYNTTPLLSHLHPETKGETRVETREEDSYIYSTSVEAAEAKAQLHNSLGHDRVSSCGLVLTEQTSDQLLNVQGGSELYSSYLDSQADSSQCVSGAVSWTAPFSCSEQGAAPFSCSEEGAAPLSCSEQGPACALKRHQCEECPRTFVSRSHLERHRGVHSGEKPFSCSFCGKSFNTKGYLVVHTRTHTGERPYSCQLCSKGFSHRSAYNFHLQTHRADRRFVCALCGKSFTVEAYLKVHMKTHSGERPYECALCGRRFGRANVLKSHMKIHSDEKPFSCSQCGHSFTHKHNLEMHRRTHRKHNT</sequence>
<evidence type="ECO:0000313" key="16">
    <source>
        <dbReference type="Proteomes" id="UP001497482"/>
    </source>
</evidence>
<dbReference type="PANTHER" id="PTHR23226">
    <property type="entry name" value="ZINC FINGER AND SCAN DOMAIN-CONTAINING"/>
    <property type="match status" value="1"/>
</dbReference>
<dbReference type="Gene3D" id="3.30.160.60">
    <property type="entry name" value="Classic Zinc Finger"/>
    <property type="match status" value="6"/>
</dbReference>
<evidence type="ECO:0000256" key="6">
    <source>
        <dbReference type="ARBA" id="ARBA00022771"/>
    </source>
</evidence>
<dbReference type="Proteomes" id="UP001497482">
    <property type="component" value="Chromosome 18"/>
</dbReference>
<name>A0AAV2KD02_KNICA</name>
<feature type="domain" description="C2H2-type" evidence="14">
    <location>
        <begin position="353"/>
        <end position="380"/>
    </location>
</feature>
<evidence type="ECO:0000256" key="3">
    <source>
        <dbReference type="ARBA" id="ARBA00006991"/>
    </source>
</evidence>
<feature type="region of interest" description="Disordered" evidence="13">
    <location>
        <begin position="89"/>
        <end position="115"/>
    </location>
</feature>
<proteinExistence type="inferred from homology"/>
<keyword evidence="11" id="KW-0539">Nucleus</keyword>
<dbReference type="PROSITE" id="PS50157">
    <property type="entry name" value="ZINC_FINGER_C2H2_2"/>
    <property type="match status" value="6"/>
</dbReference>
<dbReference type="SUPFAM" id="SSF57667">
    <property type="entry name" value="beta-beta-alpha zinc fingers"/>
    <property type="match status" value="4"/>
</dbReference>
<keyword evidence="6 12" id="KW-0863">Zinc-finger</keyword>
<dbReference type="FunFam" id="3.30.160.60:FF:001720">
    <property type="entry name" value="Si:dkey-7i4.21"/>
    <property type="match status" value="1"/>
</dbReference>
<comment type="similarity">
    <text evidence="3">Belongs to the krueppel C2H2-type zinc-finger protein family.</text>
</comment>
<dbReference type="FunFam" id="3.30.160.60:FF:000555">
    <property type="entry name" value="Zinc finger protein 1 homolog"/>
    <property type="match status" value="1"/>
</dbReference>
<reference evidence="15 16" key="1">
    <citation type="submission" date="2024-04" db="EMBL/GenBank/DDBJ databases">
        <authorList>
            <person name="Waldvogel A.-M."/>
            <person name="Schoenle A."/>
        </authorList>
    </citation>
    <scope>NUCLEOTIDE SEQUENCE [LARGE SCALE GENOMIC DNA]</scope>
</reference>
<feature type="domain" description="C2H2-type" evidence="14">
    <location>
        <begin position="297"/>
        <end position="324"/>
    </location>
</feature>
<evidence type="ECO:0000259" key="14">
    <source>
        <dbReference type="PROSITE" id="PS50157"/>
    </source>
</evidence>
<evidence type="ECO:0000313" key="15">
    <source>
        <dbReference type="EMBL" id="CAL1587825.1"/>
    </source>
</evidence>
<dbReference type="GO" id="GO:0005634">
    <property type="term" value="C:nucleus"/>
    <property type="evidence" value="ECO:0007669"/>
    <property type="project" value="UniProtKB-SubCell"/>
</dbReference>
<gene>
    <name evidence="15" type="ORF">KC01_LOCUS17743</name>
</gene>
<keyword evidence="10" id="KW-0804">Transcription</keyword>
<comment type="subcellular location">
    <subcellularLocation>
        <location evidence="2">Nucleus</location>
    </subcellularLocation>
</comment>
<dbReference type="Pfam" id="PF00096">
    <property type="entry name" value="zf-C2H2"/>
    <property type="match status" value="5"/>
</dbReference>
<dbReference type="FunFam" id="3.30.160.60:FF:000185">
    <property type="entry name" value="zinc finger protein 319"/>
    <property type="match status" value="1"/>
</dbReference>
<comment type="function">
    <text evidence="1">May be involved in transcriptional regulation.</text>
</comment>
<keyword evidence="9" id="KW-0238">DNA-binding</keyword>
<dbReference type="InterPro" id="IPR036236">
    <property type="entry name" value="Znf_C2H2_sf"/>
</dbReference>
<dbReference type="Pfam" id="PF12874">
    <property type="entry name" value="zf-met"/>
    <property type="match status" value="1"/>
</dbReference>
<dbReference type="FunFam" id="3.30.160.60:FF:001049">
    <property type="entry name" value="zinc finger protein 319"/>
    <property type="match status" value="1"/>
</dbReference>
<evidence type="ECO:0000256" key="9">
    <source>
        <dbReference type="ARBA" id="ARBA00023125"/>
    </source>
</evidence>
<evidence type="ECO:0000256" key="4">
    <source>
        <dbReference type="ARBA" id="ARBA00022723"/>
    </source>
</evidence>
<dbReference type="SMART" id="SM00355">
    <property type="entry name" value="ZnF_C2H2"/>
    <property type="match status" value="6"/>
</dbReference>
<dbReference type="AlphaFoldDB" id="A0AAV2KD02"/>
<evidence type="ECO:0000256" key="7">
    <source>
        <dbReference type="ARBA" id="ARBA00022833"/>
    </source>
</evidence>
<evidence type="ECO:0000256" key="5">
    <source>
        <dbReference type="ARBA" id="ARBA00022737"/>
    </source>
</evidence>